<evidence type="ECO:0000256" key="9">
    <source>
        <dbReference type="ARBA" id="ARBA00022967"/>
    </source>
</evidence>
<name>A0A0A0I9W6_CLONO</name>
<dbReference type="Proteomes" id="UP000030012">
    <property type="component" value="Unassembled WGS sequence"/>
</dbReference>
<dbReference type="InterPro" id="IPR027417">
    <property type="entry name" value="P-loop_NTPase"/>
</dbReference>
<dbReference type="PANTHER" id="PTHR43790:SF3">
    <property type="entry name" value="D-ALLOSE IMPORT ATP-BINDING PROTEIN ALSA-RELATED"/>
    <property type="match status" value="1"/>
</dbReference>
<keyword evidence="10" id="KW-0472">Membrane</keyword>
<evidence type="ECO:0000256" key="7">
    <source>
        <dbReference type="ARBA" id="ARBA00022741"/>
    </source>
</evidence>
<dbReference type="SUPFAM" id="SSF52540">
    <property type="entry name" value="P-loop containing nucleoside triphosphate hydrolases"/>
    <property type="match status" value="2"/>
</dbReference>
<feature type="domain" description="ABC transporter" evidence="11">
    <location>
        <begin position="7"/>
        <end position="242"/>
    </location>
</feature>
<evidence type="ECO:0000256" key="5">
    <source>
        <dbReference type="ARBA" id="ARBA00022597"/>
    </source>
</evidence>
<dbReference type="CDD" id="cd03215">
    <property type="entry name" value="ABC_Carb_Monos_II"/>
    <property type="match status" value="1"/>
</dbReference>
<dbReference type="GO" id="GO:0005524">
    <property type="term" value="F:ATP binding"/>
    <property type="evidence" value="ECO:0007669"/>
    <property type="project" value="UniProtKB-KW"/>
</dbReference>
<keyword evidence="7" id="KW-0547">Nucleotide-binding</keyword>
<evidence type="ECO:0000313" key="12">
    <source>
        <dbReference type="EMBL" id="KGM97687.1"/>
    </source>
</evidence>
<keyword evidence="6" id="KW-0677">Repeat</keyword>
<dbReference type="InterPro" id="IPR017871">
    <property type="entry name" value="ABC_transporter-like_CS"/>
</dbReference>
<dbReference type="PROSITE" id="PS50893">
    <property type="entry name" value="ABC_TRANSPORTER_2"/>
    <property type="match status" value="2"/>
</dbReference>
<feature type="domain" description="ABC transporter" evidence="11">
    <location>
        <begin position="253"/>
        <end position="496"/>
    </location>
</feature>
<evidence type="ECO:0000256" key="1">
    <source>
        <dbReference type="ARBA" id="ARBA00004202"/>
    </source>
</evidence>
<sequence>MGIVPLLELKGVSKIFPGVKALDSVDLEILPGEVHGLIGENGAGKSTLIKILTGAYTNDIGKIFVDGKETNIQNPKHAMSMGINAIYQELNILEELSVVDNIFVGREIKKGKILDYGAMISKAKQVLGDLGQDIDPKSSIGTLGMGHQQMIEIAKALCVETRLLIMDEPTSSLSEREVRELMKTIRGLKEKGIAIIFISHRLPELFEICDRVTVMRDGKKIDTINIENLDEDKLIKLMVGRELEQQFPKIETKIGEELLKVENLTKKDTFNNISFNVKRGEILGIAGLVGSGRTEVVRGIFGADTIDSGKIYIKGKEVRIKSPKDAMNHGMAFLTEDRKGQGLILENDLEFNMAITCYEKFKTGILVNLKKIKNSAQDNIKKLQISPPNPNFIAGKLSGGNQQKVVIGKWINTGAEIYIFDEPTRGIDVGAKVEVYNVMNELVSKGAAVIMISSEMPEVIGMSDRVIVMSEGNLTAELPREELTQENIMKAASGGIKGGM</sequence>
<dbReference type="PROSITE" id="PS00211">
    <property type="entry name" value="ABC_TRANSPORTER_1"/>
    <property type="match status" value="1"/>
</dbReference>
<dbReference type="GO" id="GO:0015749">
    <property type="term" value="P:monosaccharide transmembrane transport"/>
    <property type="evidence" value="ECO:0007669"/>
    <property type="project" value="UniProtKB-ARBA"/>
</dbReference>
<protein>
    <submittedName>
        <fullName evidence="12">D-ribose transporter ATP-binding protein</fullName>
    </submittedName>
</protein>
<proteinExistence type="predicted"/>
<evidence type="ECO:0000256" key="2">
    <source>
        <dbReference type="ARBA" id="ARBA00004533"/>
    </source>
</evidence>
<dbReference type="OrthoDB" id="9771863at2"/>
<gene>
    <name evidence="12" type="ORF">Z968_02985</name>
</gene>
<dbReference type="CDD" id="cd03216">
    <property type="entry name" value="ABC_Carb_Monos_I"/>
    <property type="match status" value="1"/>
</dbReference>
<keyword evidence="5" id="KW-0762">Sugar transport</keyword>
<dbReference type="FunFam" id="3.40.50.300:FF:000127">
    <property type="entry name" value="Ribose import ATP-binding protein RbsA"/>
    <property type="match status" value="1"/>
</dbReference>
<evidence type="ECO:0000256" key="4">
    <source>
        <dbReference type="ARBA" id="ARBA00022475"/>
    </source>
</evidence>
<dbReference type="EMBL" id="JENJ01000008">
    <property type="protein sequence ID" value="KGM97687.1"/>
    <property type="molecule type" value="Genomic_DNA"/>
</dbReference>
<dbReference type="Pfam" id="PF00005">
    <property type="entry name" value="ABC_tran"/>
    <property type="match status" value="2"/>
</dbReference>
<keyword evidence="3" id="KW-0813">Transport</keyword>
<evidence type="ECO:0000256" key="8">
    <source>
        <dbReference type="ARBA" id="ARBA00022840"/>
    </source>
</evidence>
<dbReference type="AlphaFoldDB" id="A0A0A0I9W6"/>
<dbReference type="PANTHER" id="PTHR43790">
    <property type="entry name" value="CARBOHYDRATE TRANSPORT ATP-BINDING PROTEIN MG119-RELATED"/>
    <property type="match status" value="1"/>
</dbReference>
<evidence type="ECO:0000313" key="13">
    <source>
        <dbReference type="Proteomes" id="UP000030012"/>
    </source>
</evidence>
<accession>A0A0A0I9W6</accession>
<keyword evidence="4" id="KW-1003">Cell membrane</keyword>
<dbReference type="SMART" id="SM00382">
    <property type="entry name" value="AAA"/>
    <property type="match status" value="2"/>
</dbReference>
<dbReference type="InterPro" id="IPR003593">
    <property type="entry name" value="AAA+_ATPase"/>
</dbReference>
<dbReference type="FunFam" id="3.40.50.300:FF:000126">
    <property type="entry name" value="Galactose/methyl galactoside import ATP-binding protein MglA"/>
    <property type="match status" value="1"/>
</dbReference>
<evidence type="ECO:0000256" key="10">
    <source>
        <dbReference type="ARBA" id="ARBA00023136"/>
    </source>
</evidence>
<dbReference type="InterPro" id="IPR050107">
    <property type="entry name" value="ABC_carbohydrate_import_ATPase"/>
</dbReference>
<comment type="subcellular location">
    <subcellularLocation>
        <location evidence="2">Cell inner membrane</location>
    </subcellularLocation>
    <subcellularLocation>
        <location evidence="1">Cell membrane</location>
        <topology evidence="1">Peripheral membrane protein</topology>
    </subcellularLocation>
</comment>
<organism evidence="12 13">
    <name type="scientific">Clostridium novyi A str. 4552</name>
    <dbReference type="NCBI Taxonomy" id="1444289"/>
    <lineage>
        <taxon>Bacteria</taxon>
        <taxon>Bacillati</taxon>
        <taxon>Bacillota</taxon>
        <taxon>Clostridia</taxon>
        <taxon>Eubacteriales</taxon>
        <taxon>Clostridiaceae</taxon>
        <taxon>Clostridium</taxon>
    </lineage>
</organism>
<keyword evidence="8 12" id="KW-0067">ATP-binding</keyword>
<evidence type="ECO:0000256" key="3">
    <source>
        <dbReference type="ARBA" id="ARBA00022448"/>
    </source>
</evidence>
<dbReference type="GO" id="GO:0005886">
    <property type="term" value="C:plasma membrane"/>
    <property type="evidence" value="ECO:0007669"/>
    <property type="project" value="UniProtKB-SubCell"/>
</dbReference>
<evidence type="ECO:0000259" key="11">
    <source>
        <dbReference type="PROSITE" id="PS50893"/>
    </source>
</evidence>
<evidence type="ECO:0000256" key="6">
    <source>
        <dbReference type="ARBA" id="ARBA00022737"/>
    </source>
</evidence>
<dbReference type="GO" id="GO:0016887">
    <property type="term" value="F:ATP hydrolysis activity"/>
    <property type="evidence" value="ECO:0007669"/>
    <property type="project" value="InterPro"/>
</dbReference>
<comment type="caution">
    <text evidence="12">The sequence shown here is derived from an EMBL/GenBank/DDBJ whole genome shotgun (WGS) entry which is preliminary data.</text>
</comment>
<keyword evidence="9" id="KW-1278">Translocase</keyword>
<dbReference type="InterPro" id="IPR003439">
    <property type="entry name" value="ABC_transporter-like_ATP-bd"/>
</dbReference>
<reference evidence="12 13" key="1">
    <citation type="submission" date="2014-01" db="EMBL/GenBank/DDBJ databases">
        <title>Plasmidome dynamics in the species complex Clostridium novyi sensu lato converts strains of independent lineages into distinctly different pathogens.</title>
        <authorList>
            <person name="Skarin H."/>
            <person name="Segerman B."/>
        </authorList>
    </citation>
    <scope>NUCLEOTIDE SEQUENCE [LARGE SCALE GENOMIC DNA]</scope>
    <source>
        <strain evidence="12 13">4552</strain>
    </source>
</reference>
<dbReference type="Gene3D" id="3.40.50.300">
    <property type="entry name" value="P-loop containing nucleotide triphosphate hydrolases"/>
    <property type="match status" value="2"/>
</dbReference>